<accession>H0H2L5</accession>
<proteinExistence type="predicted"/>
<protein>
    <submittedName>
        <fullName evidence="1">Uncharacterized protein</fullName>
    </submittedName>
</protein>
<name>H0H2L5_SACCK</name>
<dbReference type="EMBL" id="AGVY01000392">
    <property type="protein sequence ID" value="EHM99686.1"/>
    <property type="molecule type" value="Genomic_DNA"/>
</dbReference>
<comment type="caution">
    <text evidence="1">The sequence shown here is derived from an EMBL/GenBank/DDBJ whole genome shotgun (WGS) entry which is preliminary data.</text>
</comment>
<sequence>MKAYKIKELSIRLRKIDRSLSRIPKSMRRTSSTFYIHNINNLTKCGIPTNVTKFYWPINPRKHHKINKYFRSSSGSNGIMNVKYIRKINDALDFNESLAF</sequence>
<reference evidence="1 2" key="1">
    <citation type="journal article" date="2012" name="FEMS Yeast Res.">
        <title>The genome sequence of the wine yeast VIN7 reveals an allotriploid hybrid genome with Saccharomyces cerevisiae and Saccharomyces kudriavzevii origins.</title>
        <authorList>
            <person name="Borneman A.R."/>
            <person name="Desany B.A."/>
            <person name="Riches D."/>
            <person name="Affourtit J.P."/>
            <person name="Forgan A.H."/>
            <person name="Pretorius I.S."/>
            <person name="Egholm M."/>
            <person name="Chambers P.J."/>
        </authorList>
    </citation>
    <scope>NUCLEOTIDE SEQUENCE [LARGE SCALE GENOMIC DNA]</scope>
    <source>
        <strain evidence="1 2">VIN7</strain>
    </source>
</reference>
<dbReference type="HOGENOM" id="CLU_2307660_0_0_1"/>
<evidence type="ECO:0000313" key="1">
    <source>
        <dbReference type="EMBL" id="EHM99686.1"/>
    </source>
</evidence>
<gene>
    <name evidence="1" type="ORF">VIN7_10589</name>
</gene>
<keyword evidence="2" id="KW-1185">Reference proteome</keyword>
<dbReference type="AlphaFoldDB" id="H0H2L5"/>
<evidence type="ECO:0000313" key="2">
    <source>
        <dbReference type="Proteomes" id="UP000009009"/>
    </source>
</evidence>
<organism evidence="1 2">
    <name type="scientific">Saccharomyces cerevisiae x Saccharomyces kudriavzevii (strain VIN7)</name>
    <name type="common">Yeast</name>
    <dbReference type="NCBI Taxonomy" id="1095631"/>
    <lineage>
        <taxon>Eukaryota</taxon>
        <taxon>Fungi</taxon>
        <taxon>Dikarya</taxon>
        <taxon>Ascomycota</taxon>
        <taxon>Saccharomycotina</taxon>
        <taxon>Saccharomycetes</taxon>
        <taxon>Saccharomycetales</taxon>
        <taxon>Saccharomycetaceae</taxon>
        <taxon>Saccharomyces</taxon>
    </lineage>
</organism>
<dbReference type="Proteomes" id="UP000009009">
    <property type="component" value="Unassembled WGS sequence"/>
</dbReference>